<dbReference type="AlphaFoldDB" id="A0A9P7G4F3"/>
<feature type="region of interest" description="Disordered" evidence="1">
    <location>
        <begin position="19"/>
        <end position="60"/>
    </location>
</feature>
<name>A0A9P7G4F3_9AGAR</name>
<reference evidence="2" key="1">
    <citation type="submission" date="2020-07" db="EMBL/GenBank/DDBJ databases">
        <authorList>
            <person name="Nieuwenhuis M."/>
            <person name="Van De Peppel L.J.J."/>
        </authorList>
    </citation>
    <scope>NUCLEOTIDE SEQUENCE</scope>
    <source>
        <strain evidence="2">AP01</strain>
        <tissue evidence="2">Mycelium</tissue>
    </source>
</reference>
<keyword evidence="3" id="KW-1185">Reference proteome</keyword>
<dbReference type="EMBL" id="JABCKV010000100">
    <property type="protein sequence ID" value="KAG5643674.1"/>
    <property type="molecule type" value="Genomic_DNA"/>
</dbReference>
<evidence type="ECO:0000313" key="2">
    <source>
        <dbReference type="EMBL" id="KAG5643674.1"/>
    </source>
</evidence>
<accession>A0A9P7G4F3</accession>
<comment type="caution">
    <text evidence="2">The sequence shown here is derived from an EMBL/GenBank/DDBJ whole genome shotgun (WGS) entry which is preliminary data.</text>
</comment>
<feature type="compositionally biased region" description="Pro residues" evidence="1">
    <location>
        <begin position="28"/>
        <end position="42"/>
    </location>
</feature>
<dbReference type="OrthoDB" id="3260945at2759"/>
<dbReference type="Proteomes" id="UP000775547">
    <property type="component" value="Unassembled WGS sequence"/>
</dbReference>
<proteinExistence type="predicted"/>
<organism evidence="2 3">
    <name type="scientific">Asterophora parasitica</name>
    <dbReference type="NCBI Taxonomy" id="117018"/>
    <lineage>
        <taxon>Eukaryota</taxon>
        <taxon>Fungi</taxon>
        <taxon>Dikarya</taxon>
        <taxon>Basidiomycota</taxon>
        <taxon>Agaricomycotina</taxon>
        <taxon>Agaricomycetes</taxon>
        <taxon>Agaricomycetidae</taxon>
        <taxon>Agaricales</taxon>
        <taxon>Tricholomatineae</taxon>
        <taxon>Lyophyllaceae</taxon>
        <taxon>Asterophora</taxon>
    </lineage>
</organism>
<reference evidence="2" key="2">
    <citation type="submission" date="2021-10" db="EMBL/GenBank/DDBJ databases">
        <title>Phylogenomics reveals ancestral predisposition of the termite-cultivated fungus Termitomyces towards a domesticated lifestyle.</title>
        <authorList>
            <person name="Auxier B."/>
            <person name="Grum-Grzhimaylo A."/>
            <person name="Cardenas M.E."/>
            <person name="Lodge J.D."/>
            <person name="Laessoe T."/>
            <person name="Pedersen O."/>
            <person name="Smith M.E."/>
            <person name="Kuyper T.W."/>
            <person name="Franco-Molano E.A."/>
            <person name="Baroni T.J."/>
            <person name="Aanen D.K."/>
        </authorList>
    </citation>
    <scope>NUCLEOTIDE SEQUENCE</scope>
    <source>
        <strain evidence="2">AP01</strain>
        <tissue evidence="2">Mycelium</tissue>
    </source>
</reference>
<protein>
    <submittedName>
        <fullName evidence="2">Uncharacterized protein</fullName>
    </submittedName>
</protein>
<gene>
    <name evidence="2" type="ORF">DXG03_000505</name>
</gene>
<evidence type="ECO:0000256" key="1">
    <source>
        <dbReference type="SAM" id="MobiDB-lite"/>
    </source>
</evidence>
<sequence>MKDDRTACGSPLSPCEAAQKATQVLPHPASPAAPMPPCPPSPRDLLSQPSSTQKTPKTLTVPLPLPLTKKYRTHAEAMLIYFAENRLLTKDTACARYAPVSDFWPDGNLEVLLDNLHVLKHSIFYSEIGDIYATTATHSSCSLKDSMLTNMDSQVADEEDEYPPPAFAND</sequence>
<evidence type="ECO:0000313" key="3">
    <source>
        <dbReference type="Proteomes" id="UP000775547"/>
    </source>
</evidence>